<proteinExistence type="predicted"/>
<dbReference type="GO" id="GO:0005634">
    <property type="term" value="C:nucleus"/>
    <property type="evidence" value="ECO:0007669"/>
    <property type="project" value="TreeGrafter"/>
</dbReference>
<reference evidence="2" key="1">
    <citation type="submission" date="2019-06" db="EMBL/GenBank/DDBJ databases">
        <authorList>
            <person name="Zheng W."/>
        </authorList>
    </citation>
    <scope>NUCLEOTIDE SEQUENCE</scope>
    <source>
        <strain evidence="2">QDHG01</strain>
    </source>
</reference>
<dbReference type="Gene3D" id="3.40.30.10">
    <property type="entry name" value="Glutaredoxin"/>
    <property type="match status" value="1"/>
</dbReference>
<protein>
    <recommendedName>
        <fullName evidence="1">Thioredoxin-like fold domain-containing protein</fullName>
    </recommendedName>
</protein>
<evidence type="ECO:0000259" key="1">
    <source>
        <dbReference type="Pfam" id="PF13905"/>
    </source>
</evidence>
<dbReference type="SUPFAM" id="SSF52833">
    <property type="entry name" value="Thioredoxin-like"/>
    <property type="match status" value="1"/>
</dbReference>
<dbReference type="Proteomes" id="UP000785679">
    <property type="component" value="Unassembled WGS sequence"/>
</dbReference>
<dbReference type="OrthoDB" id="282363at2759"/>
<dbReference type="Pfam" id="PF13905">
    <property type="entry name" value="Thioredoxin_8"/>
    <property type="match status" value="1"/>
</dbReference>
<sequence>METNQKRISLASLFGPHLQRKRGLVGTQFVYDQVSSDFLMQVPLLAIYLSANWCPPCKGFLPFLNRFYIQANSEPDSNIQQQKKKTEQVNMADQFTQDLQPILEVVVVSMDSSKDQFEEHVNDIPKNWFVIPYGDERIKRIKETFDVIGIPQLIILDAKQEKVLEINARKKVFEDSEGNGGNCLKEWINDIISNSL</sequence>
<dbReference type="PANTHER" id="PTHR46472:SF1">
    <property type="entry name" value="NUCLEOREDOXIN"/>
    <property type="match status" value="1"/>
</dbReference>
<organism evidence="2 3">
    <name type="scientific">Halteria grandinella</name>
    <dbReference type="NCBI Taxonomy" id="5974"/>
    <lineage>
        <taxon>Eukaryota</taxon>
        <taxon>Sar</taxon>
        <taxon>Alveolata</taxon>
        <taxon>Ciliophora</taxon>
        <taxon>Intramacronucleata</taxon>
        <taxon>Spirotrichea</taxon>
        <taxon>Stichotrichia</taxon>
        <taxon>Sporadotrichida</taxon>
        <taxon>Halteriidae</taxon>
        <taxon>Halteria</taxon>
    </lineage>
</organism>
<dbReference type="EMBL" id="RRYP01009290">
    <property type="protein sequence ID" value="TNV79160.1"/>
    <property type="molecule type" value="Genomic_DNA"/>
</dbReference>
<comment type="caution">
    <text evidence="2">The sequence shown here is derived from an EMBL/GenBank/DDBJ whole genome shotgun (WGS) entry which is preliminary data.</text>
</comment>
<dbReference type="AlphaFoldDB" id="A0A8J8T285"/>
<dbReference type="GO" id="GO:0004791">
    <property type="term" value="F:thioredoxin-disulfide reductase (NADPH) activity"/>
    <property type="evidence" value="ECO:0007669"/>
    <property type="project" value="TreeGrafter"/>
</dbReference>
<dbReference type="InterPro" id="IPR036249">
    <property type="entry name" value="Thioredoxin-like_sf"/>
</dbReference>
<gene>
    <name evidence="2" type="ORF">FGO68_gene10668</name>
</gene>
<evidence type="ECO:0000313" key="2">
    <source>
        <dbReference type="EMBL" id="TNV79160.1"/>
    </source>
</evidence>
<dbReference type="GO" id="GO:0030178">
    <property type="term" value="P:negative regulation of Wnt signaling pathway"/>
    <property type="evidence" value="ECO:0007669"/>
    <property type="project" value="TreeGrafter"/>
</dbReference>
<evidence type="ECO:0000313" key="3">
    <source>
        <dbReference type="Proteomes" id="UP000785679"/>
    </source>
</evidence>
<name>A0A8J8T285_HALGN</name>
<dbReference type="PANTHER" id="PTHR46472">
    <property type="entry name" value="NUCLEOREDOXIN"/>
    <property type="match status" value="1"/>
</dbReference>
<dbReference type="InterPro" id="IPR012336">
    <property type="entry name" value="Thioredoxin-like_fold"/>
</dbReference>
<feature type="domain" description="Thioredoxin-like fold" evidence="1">
    <location>
        <begin position="45"/>
        <end position="161"/>
    </location>
</feature>
<keyword evidence="3" id="KW-1185">Reference proteome</keyword>
<dbReference type="GO" id="GO:0031397">
    <property type="term" value="P:negative regulation of protein ubiquitination"/>
    <property type="evidence" value="ECO:0007669"/>
    <property type="project" value="TreeGrafter"/>
</dbReference>
<accession>A0A8J8T285</accession>